<protein>
    <submittedName>
        <fullName evidence="1">Kinase-like protein</fullName>
    </submittedName>
</protein>
<evidence type="ECO:0000313" key="1">
    <source>
        <dbReference type="EMBL" id="KAI4869919.1"/>
    </source>
</evidence>
<dbReference type="EMBL" id="MU393427">
    <property type="protein sequence ID" value="KAI4869919.1"/>
    <property type="molecule type" value="Genomic_DNA"/>
</dbReference>
<keyword evidence="2" id="KW-1185">Reference proteome</keyword>
<proteinExistence type="predicted"/>
<gene>
    <name evidence="1" type="ORF">F4820DRAFT_405466</name>
</gene>
<sequence>MSKEAVKQAEELKVVFRRDPRFESVSLIASGGYGSAIRVRYRDPNLPTLREFLVKRAFKGPEARDALMTERKYLTRLRNNRHIPELYNIPENPLRNARIDRRDWIIMEWVGCGTLESFITLAKGKLRGGQRKNQNRKLPNRLLWSLFLCLIRGCIAMAWPDARENPTNEPPTGIVHGDMHPRNVLLGEPPRDEEHTFTPILKMIDFGLASEQGPNPTAQEINLLDIGDLMVALIHLNEPPYAYETPTVDFNNRRFKTDARSLVPFPPDIDPSLVFLVCSCMATEFDIRPSLDSLLQNALRAVREKTPAFFRNSREEQDNAIRELWQDIVYNAPVEESEEEKDDGDDYESEEDDIF</sequence>
<accession>A0ACB9ZDS9</accession>
<reference evidence="1 2" key="1">
    <citation type="journal article" date="2022" name="New Phytol.">
        <title>Ecological generalism drives hyperdiversity of secondary metabolite gene clusters in xylarialean endophytes.</title>
        <authorList>
            <person name="Franco M.E.E."/>
            <person name="Wisecaver J.H."/>
            <person name="Arnold A.E."/>
            <person name="Ju Y.M."/>
            <person name="Slot J.C."/>
            <person name="Ahrendt S."/>
            <person name="Moore L.P."/>
            <person name="Eastman K.E."/>
            <person name="Scott K."/>
            <person name="Konkel Z."/>
            <person name="Mondo S.J."/>
            <person name="Kuo A."/>
            <person name="Hayes R.D."/>
            <person name="Haridas S."/>
            <person name="Andreopoulos B."/>
            <person name="Riley R."/>
            <person name="LaButti K."/>
            <person name="Pangilinan J."/>
            <person name="Lipzen A."/>
            <person name="Amirebrahimi M."/>
            <person name="Yan J."/>
            <person name="Adam C."/>
            <person name="Keymanesh K."/>
            <person name="Ng V."/>
            <person name="Louie K."/>
            <person name="Northen T."/>
            <person name="Drula E."/>
            <person name="Henrissat B."/>
            <person name="Hsieh H.M."/>
            <person name="Youens-Clark K."/>
            <person name="Lutzoni F."/>
            <person name="Miadlikowska J."/>
            <person name="Eastwood D.C."/>
            <person name="Hamelin R.C."/>
            <person name="Grigoriev I.V."/>
            <person name="U'Ren J.M."/>
        </authorList>
    </citation>
    <scope>NUCLEOTIDE SEQUENCE [LARGE SCALE GENOMIC DNA]</scope>
    <source>
        <strain evidence="1 2">CBS 119005</strain>
    </source>
</reference>
<comment type="caution">
    <text evidence="1">The sequence shown here is derived from an EMBL/GenBank/DDBJ whole genome shotgun (WGS) entry which is preliminary data.</text>
</comment>
<dbReference type="Proteomes" id="UP001497700">
    <property type="component" value="Unassembled WGS sequence"/>
</dbReference>
<name>A0ACB9ZDS9_9PEZI</name>
<organism evidence="1 2">
    <name type="scientific">Hypoxylon rubiginosum</name>
    <dbReference type="NCBI Taxonomy" id="110542"/>
    <lineage>
        <taxon>Eukaryota</taxon>
        <taxon>Fungi</taxon>
        <taxon>Dikarya</taxon>
        <taxon>Ascomycota</taxon>
        <taxon>Pezizomycotina</taxon>
        <taxon>Sordariomycetes</taxon>
        <taxon>Xylariomycetidae</taxon>
        <taxon>Xylariales</taxon>
        <taxon>Hypoxylaceae</taxon>
        <taxon>Hypoxylon</taxon>
    </lineage>
</organism>
<evidence type="ECO:0000313" key="2">
    <source>
        <dbReference type="Proteomes" id="UP001497700"/>
    </source>
</evidence>